<dbReference type="EMBL" id="UINC01000873">
    <property type="protein sequence ID" value="SUZ62484.1"/>
    <property type="molecule type" value="Genomic_DNA"/>
</dbReference>
<evidence type="ECO:0000313" key="5">
    <source>
        <dbReference type="EMBL" id="SUZ62484.1"/>
    </source>
</evidence>
<comment type="similarity">
    <text evidence="1">Belongs to the ATP-dependent AMP-binding enzyme family.</text>
</comment>
<proteinExistence type="inferred from homology"/>
<dbReference type="AlphaFoldDB" id="A0A381P7B2"/>
<evidence type="ECO:0008006" key="6">
    <source>
        <dbReference type="Google" id="ProtNLM"/>
    </source>
</evidence>
<dbReference type="InterPro" id="IPR042099">
    <property type="entry name" value="ANL_N_sf"/>
</dbReference>
<dbReference type="Pfam" id="PF00501">
    <property type="entry name" value="AMP-binding"/>
    <property type="match status" value="1"/>
</dbReference>
<dbReference type="SUPFAM" id="SSF56801">
    <property type="entry name" value="Acetyl-CoA synthetase-like"/>
    <property type="match status" value="1"/>
</dbReference>
<dbReference type="GO" id="GO:0016405">
    <property type="term" value="F:CoA-ligase activity"/>
    <property type="evidence" value="ECO:0007669"/>
    <property type="project" value="TreeGrafter"/>
</dbReference>
<sequence>MHDLSAQDHVLSVLPLFHVGPLNIQTVPAFYTGATVTLTPKFDPGQTLKLIAGLRPSLILLVPVTMQAVLQNANWEKCDCSSLRSVTTGSSVIPVELIEGFHQRNIPVGQVYGSTETCPIAAYLRAEDAIRKIGSTGKTALHCEVRVVNESGNSVAPGEAGELLVRGANVMKEYWNNADETAKVITDGWYSTGDVGFFDKEGYLFINDRKRDVIISGSENIYPAEIEVVLREHPDILDVAVVGKTDPEWGEVPAAFVVKSTQTELSESEVLLYLSKSIARFKQPKAVYFLAALPRNTMGKVLKYELRKIVEG</sequence>
<dbReference type="PANTHER" id="PTHR24096:SF267">
    <property type="entry name" value="MALONATE--COA LIGASE ACSF3, MITOCHONDRIAL"/>
    <property type="match status" value="1"/>
</dbReference>
<evidence type="ECO:0000259" key="4">
    <source>
        <dbReference type="Pfam" id="PF13193"/>
    </source>
</evidence>
<organism evidence="5">
    <name type="scientific">marine metagenome</name>
    <dbReference type="NCBI Taxonomy" id="408172"/>
    <lineage>
        <taxon>unclassified sequences</taxon>
        <taxon>metagenomes</taxon>
        <taxon>ecological metagenomes</taxon>
    </lineage>
</organism>
<dbReference type="Gene3D" id="3.30.300.30">
    <property type="match status" value="1"/>
</dbReference>
<feature type="domain" description="AMP-dependent synthetase/ligase" evidence="3">
    <location>
        <begin position="4"/>
        <end position="175"/>
    </location>
</feature>
<dbReference type="InterPro" id="IPR025110">
    <property type="entry name" value="AMP-bd_C"/>
</dbReference>
<dbReference type="InterPro" id="IPR000873">
    <property type="entry name" value="AMP-dep_synth/lig_dom"/>
</dbReference>
<dbReference type="Gene3D" id="3.40.50.12780">
    <property type="entry name" value="N-terminal domain of ligase-like"/>
    <property type="match status" value="1"/>
</dbReference>
<keyword evidence="2" id="KW-0436">Ligase</keyword>
<gene>
    <name evidence="5" type="ORF">METZ01_LOCUS15338</name>
</gene>
<name>A0A381P7B2_9ZZZZ</name>
<evidence type="ECO:0000256" key="2">
    <source>
        <dbReference type="ARBA" id="ARBA00022598"/>
    </source>
</evidence>
<feature type="domain" description="AMP-binding enzyme C-terminal" evidence="4">
    <location>
        <begin position="225"/>
        <end position="300"/>
    </location>
</feature>
<accession>A0A381P7B2</accession>
<dbReference type="InterPro" id="IPR045851">
    <property type="entry name" value="AMP-bd_C_sf"/>
</dbReference>
<reference evidence="5" key="1">
    <citation type="submission" date="2018-05" db="EMBL/GenBank/DDBJ databases">
        <authorList>
            <person name="Lanie J.A."/>
            <person name="Ng W.-L."/>
            <person name="Kazmierczak K.M."/>
            <person name="Andrzejewski T.M."/>
            <person name="Davidsen T.M."/>
            <person name="Wayne K.J."/>
            <person name="Tettelin H."/>
            <person name="Glass J.I."/>
            <person name="Rusch D."/>
            <person name="Podicherti R."/>
            <person name="Tsui H.-C.T."/>
            <person name="Winkler M.E."/>
        </authorList>
    </citation>
    <scope>NUCLEOTIDE SEQUENCE</scope>
</reference>
<protein>
    <recommendedName>
        <fullName evidence="6">AMP-dependent synthetase/ligase domain-containing protein</fullName>
    </recommendedName>
</protein>
<dbReference type="Pfam" id="PF13193">
    <property type="entry name" value="AMP-binding_C"/>
    <property type="match status" value="1"/>
</dbReference>
<dbReference type="PANTHER" id="PTHR24096">
    <property type="entry name" value="LONG-CHAIN-FATTY-ACID--COA LIGASE"/>
    <property type="match status" value="1"/>
</dbReference>
<dbReference type="FunFam" id="3.30.300.30:FF:000008">
    <property type="entry name" value="2,3-dihydroxybenzoate-AMP ligase"/>
    <property type="match status" value="1"/>
</dbReference>
<evidence type="ECO:0000259" key="3">
    <source>
        <dbReference type="Pfam" id="PF00501"/>
    </source>
</evidence>
<evidence type="ECO:0000256" key="1">
    <source>
        <dbReference type="ARBA" id="ARBA00006432"/>
    </source>
</evidence>